<name>A0A7W7ZBD0_9BACT</name>
<evidence type="ECO:0000256" key="1">
    <source>
        <dbReference type="SAM" id="SignalP"/>
    </source>
</evidence>
<evidence type="ECO:0000313" key="2">
    <source>
        <dbReference type="EMBL" id="MBB5056723.1"/>
    </source>
</evidence>
<keyword evidence="1" id="KW-0732">Signal</keyword>
<keyword evidence="3" id="KW-1185">Reference proteome</keyword>
<sequence length="161" mass="18255">MHWQTIHRFRFLLVMLLGISCHSVAHAACQVEGPSLEETTKYLVEAGRATVPNFTLTYSVETGVIKLDSGFRQSVPVYLLDCESFVVSGHPPTNVKVWCKDNVLCVNSMQKTGEPFTEGALRIYYEADEEHALRVARALSHFVYLVQKQYDEQKDPFATKK</sequence>
<proteinExistence type="predicted"/>
<dbReference type="Proteomes" id="UP000540989">
    <property type="component" value="Unassembled WGS sequence"/>
</dbReference>
<feature type="signal peptide" evidence="1">
    <location>
        <begin position="1"/>
        <end position="27"/>
    </location>
</feature>
<organism evidence="2 3">
    <name type="scientific">Granulicella aggregans</name>
    <dbReference type="NCBI Taxonomy" id="474949"/>
    <lineage>
        <taxon>Bacteria</taxon>
        <taxon>Pseudomonadati</taxon>
        <taxon>Acidobacteriota</taxon>
        <taxon>Terriglobia</taxon>
        <taxon>Terriglobales</taxon>
        <taxon>Acidobacteriaceae</taxon>
        <taxon>Granulicella</taxon>
    </lineage>
</organism>
<comment type="caution">
    <text evidence="2">The sequence shown here is derived from an EMBL/GenBank/DDBJ whole genome shotgun (WGS) entry which is preliminary data.</text>
</comment>
<gene>
    <name evidence="2" type="ORF">HDF16_001408</name>
</gene>
<dbReference type="RefSeq" id="WP_184214852.1">
    <property type="nucleotide sequence ID" value="NZ_JACHIP010000002.1"/>
</dbReference>
<accession>A0A7W7ZBD0</accession>
<dbReference type="EMBL" id="JACHIP010000002">
    <property type="protein sequence ID" value="MBB5056723.1"/>
    <property type="molecule type" value="Genomic_DNA"/>
</dbReference>
<evidence type="ECO:0000313" key="3">
    <source>
        <dbReference type="Proteomes" id="UP000540989"/>
    </source>
</evidence>
<dbReference type="AlphaFoldDB" id="A0A7W7ZBD0"/>
<feature type="chain" id="PRO_5030919824" evidence="1">
    <location>
        <begin position="28"/>
        <end position="161"/>
    </location>
</feature>
<protein>
    <submittedName>
        <fullName evidence="2">Uncharacterized protein</fullName>
    </submittedName>
</protein>
<reference evidence="2 3" key="1">
    <citation type="submission" date="2020-08" db="EMBL/GenBank/DDBJ databases">
        <title>Genomic Encyclopedia of Type Strains, Phase IV (KMG-V): Genome sequencing to study the core and pangenomes of soil and plant-associated prokaryotes.</title>
        <authorList>
            <person name="Whitman W."/>
        </authorList>
    </citation>
    <scope>NUCLEOTIDE SEQUENCE [LARGE SCALE GENOMIC DNA]</scope>
    <source>
        <strain evidence="2 3">M8UP14</strain>
    </source>
</reference>